<dbReference type="Pfam" id="PF02852">
    <property type="entry name" value="Pyr_redox_dim"/>
    <property type="match status" value="1"/>
</dbReference>
<dbReference type="RefSeq" id="WP_396639444.1">
    <property type="nucleotide sequence ID" value="NZ_JBIQWL010000001.1"/>
</dbReference>
<keyword evidence="4" id="KW-0274">FAD</keyword>
<dbReference type="InterPro" id="IPR050260">
    <property type="entry name" value="FAD-bd_OxRdtase"/>
</dbReference>
<keyword evidence="6" id="KW-0676">Redox-active center</keyword>
<sequence length="556" mass="58300">MKVVIVGGVAGGMSAATRLRRLDESADIVVFERGPEVSYANCGLPYYIGGTIADRSSLLLQTPASLHRRFRLDVRVQHEVTAIDRAAKRVEVTDLTSGVRTTATYDKLILAPGATPRRPEPLSAIPTVSLRTVADADFIHAALDQPGARVIVVGAGYTGLEAVENLVARGAHVALLQRGAQLLSPLDPEMAAPITEAVRSHGVDVRLGVTIDRVEGARAILSDGDSIRAELIVDAAGVVPETALARRAGLRIGRTEGIWVDASHRTSDPDVFAVGDGVEKSDLIGGDAALVAMAGLANRHGRMVADVIAGRADAARPAVATGIVSVFGIAAAKVGWSEKQLQAAGQAYYAVHVHPGSHAGYYPGAQALAMKLLADPAFDRILGAQIVGRQGVDKRIDVIATAIQAGLPAAELAHLELAYAPQFGSAKDPVNILGYVAENTRAGITPTIQWHELEETQAAGATLIDVRTAGEFAAGAIPGAINVPLDELRDRASELLREPLIVHCQVGLRGHLATRILTQLGGDVVNLDGGYRTWSAGMRSRLDADDADRSVRAAAA</sequence>
<keyword evidence="5" id="KW-0560">Oxidoreductase</keyword>
<evidence type="ECO:0000313" key="8">
    <source>
        <dbReference type="EMBL" id="MFH8249511.1"/>
    </source>
</evidence>
<dbReference type="Gene3D" id="3.50.50.60">
    <property type="entry name" value="FAD/NAD(P)-binding domain"/>
    <property type="match status" value="2"/>
</dbReference>
<dbReference type="SMART" id="SM00450">
    <property type="entry name" value="RHOD"/>
    <property type="match status" value="1"/>
</dbReference>
<dbReference type="PANTHER" id="PTHR43429">
    <property type="entry name" value="PYRIDINE NUCLEOTIDE-DISULFIDE OXIDOREDUCTASE DOMAIN-CONTAINING"/>
    <property type="match status" value="1"/>
</dbReference>
<evidence type="ECO:0000256" key="4">
    <source>
        <dbReference type="ARBA" id="ARBA00022827"/>
    </source>
</evidence>
<dbReference type="PRINTS" id="PR00411">
    <property type="entry name" value="PNDRDTASEI"/>
</dbReference>
<dbReference type="SUPFAM" id="SSF51905">
    <property type="entry name" value="FAD/NAD(P)-binding domain"/>
    <property type="match status" value="1"/>
</dbReference>
<comment type="similarity">
    <text evidence="2">Belongs to the class-III pyridine nucleotide-disulfide oxidoreductase family.</text>
</comment>
<dbReference type="PRINTS" id="PR00368">
    <property type="entry name" value="FADPNR"/>
</dbReference>
<dbReference type="InterPro" id="IPR004099">
    <property type="entry name" value="Pyr_nucl-diS_OxRdtase_dimer"/>
</dbReference>
<dbReference type="Pfam" id="PF00581">
    <property type="entry name" value="Rhodanese"/>
    <property type="match status" value="1"/>
</dbReference>
<dbReference type="Gene3D" id="3.40.250.10">
    <property type="entry name" value="Rhodanese-like domain"/>
    <property type="match status" value="1"/>
</dbReference>
<evidence type="ECO:0000256" key="5">
    <source>
        <dbReference type="ARBA" id="ARBA00023002"/>
    </source>
</evidence>
<organism evidence="8 9">
    <name type="scientific">Microbacterium alkaliflavum</name>
    <dbReference type="NCBI Taxonomy" id="3248839"/>
    <lineage>
        <taxon>Bacteria</taxon>
        <taxon>Bacillati</taxon>
        <taxon>Actinomycetota</taxon>
        <taxon>Actinomycetes</taxon>
        <taxon>Micrococcales</taxon>
        <taxon>Microbacteriaceae</taxon>
        <taxon>Microbacterium</taxon>
    </lineage>
</organism>
<evidence type="ECO:0000256" key="2">
    <source>
        <dbReference type="ARBA" id="ARBA00009130"/>
    </source>
</evidence>
<evidence type="ECO:0000256" key="6">
    <source>
        <dbReference type="ARBA" id="ARBA00023284"/>
    </source>
</evidence>
<name>A0ABW7Q4E2_9MICO</name>
<keyword evidence="9" id="KW-1185">Reference proteome</keyword>
<evidence type="ECO:0000259" key="7">
    <source>
        <dbReference type="PROSITE" id="PS50206"/>
    </source>
</evidence>
<gene>
    <name evidence="8" type="ORF">ACH3VR_03990</name>
</gene>
<dbReference type="InterPro" id="IPR036873">
    <property type="entry name" value="Rhodanese-like_dom_sf"/>
</dbReference>
<dbReference type="InterPro" id="IPR001763">
    <property type="entry name" value="Rhodanese-like_dom"/>
</dbReference>
<dbReference type="Proteomes" id="UP001610861">
    <property type="component" value="Unassembled WGS sequence"/>
</dbReference>
<dbReference type="CDD" id="cd01524">
    <property type="entry name" value="RHOD_Pyr_redox"/>
    <property type="match status" value="1"/>
</dbReference>
<dbReference type="InterPro" id="IPR036188">
    <property type="entry name" value="FAD/NAD-bd_sf"/>
</dbReference>
<dbReference type="InterPro" id="IPR016156">
    <property type="entry name" value="FAD/NAD-linked_Rdtase_dimer_sf"/>
</dbReference>
<accession>A0ABW7Q4E2</accession>
<evidence type="ECO:0000313" key="9">
    <source>
        <dbReference type="Proteomes" id="UP001610861"/>
    </source>
</evidence>
<reference evidence="8 9" key="1">
    <citation type="submission" date="2024-09" db="EMBL/GenBank/DDBJ databases">
        <authorList>
            <person name="Pan X."/>
        </authorList>
    </citation>
    <scope>NUCLEOTIDE SEQUENCE [LARGE SCALE GENOMIC DNA]</scope>
    <source>
        <strain evidence="8 9">B2969</strain>
    </source>
</reference>
<dbReference type="SUPFAM" id="SSF52821">
    <property type="entry name" value="Rhodanese/Cell cycle control phosphatase"/>
    <property type="match status" value="1"/>
</dbReference>
<dbReference type="EMBL" id="JBIQWL010000001">
    <property type="protein sequence ID" value="MFH8249511.1"/>
    <property type="molecule type" value="Genomic_DNA"/>
</dbReference>
<dbReference type="Pfam" id="PF07992">
    <property type="entry name" value="Pyr_redox_2"/>
    <property type="match status" value="1"/>
</dbReference>
<protein>
    <submittedName>
        <fullName evidence="8">FAD-dependent oxidoreductase</fullName>
    </submittedName>
</protein>
<dbReference type="PANTHER" id="PTHR43429:SF1">
    <property type="entry name" value="NAD(P)H SULFUR OXIDOREDUCTASE (COA-DEPENDENT)"/>
    <property type="match status" value="1"/>
</dbReference>
<proteinExistence type="inferred from homology"/>
<keyword evidence="3" id="KW-0285">Flavoprotein</keyword>
<dbReference type="InterPro" id="IPR023753">
    <property type="entry name" value="FAD/NAD-binding_dom"/>
</dbReference>
<comment type="caution">
    <text evidence="8">The sequence shown here is derived from an EMBL/GenBank/DDBJ whole genome shotgun (WGS) entry which is preliminary data.</text>
</comment>
<dbReference type="PROSITE" id="PS50206">
    <property type="entry name" value="RHODANESE_3"/>
    <property type="match status" value="1"/>
</dbReference>
<dbReference type="SUPFAM" id="SSF55424">
    <property type="entry name" value="FAD/NAD-linked reductases, dimerisation (C-terminal) domain"/>
    <property type="match status" value="1"/>
</dbReference>
<evidence type="ECO:0000256" key="1">
    <source>
        <dbReference type="ARBA" id="ARBA00001974"/>
    </source>
</evidence>
<feature type="domain" description="Rhodanese" evidence="7">
    <location>
        <begin position="457"/>
        <end position="543"/>
    </location>
</feature>
<evidence type="ECO:0000256" key="3">
    <source>
        <dbReference type="ARBA" id="ARBA00022630"/>
    </source>
</evidence>
<comment type="cofactor">
    <cofactor evidence="1">
        <name>FAD</name>
        <dbReference type="ChEBI" id="CHEBI:57692"/>
    </cofactor>
</comment>